<name>A0A1Y5RPA0_9RHOB</name>
<dbReference type="OrthoDB" id="9797755at2"/>
<protein>
    <recommendedName>
        <fullName evidence="3">Alpha/beta hydrolase family protein</fullName>
    </recommendedName>
</protein>
<evidence type="ECO:0000313" key="1">
    <source>
        <dbReference type="EMBL" id="SLN19363.1"/>
    </source>
</evidence>
<reference evidence="1 2" key="1">
    <citation type="submission" date="2017-03" db="EMBL/GenBank/DDBJ databases">
        <authorList>
            <person name="Afonso C.L."/>
            <person name="Miller P.J."/>
            <person name="Scott M.A."/>
            <person name="Spackman E."/>
            <person name="Goraichik I."/>
            <person name="Dimitrov K.M."/>
            <person name="Suarez D.L."/>
            <person name="Swayne D.E."/>
        </authorList>
    </citation>
    <scope>NUCLEOTIDE SEQUENCE [LARGE SCALE GENOMIC DNA]</scope>
    <source>
        <strain evidence="1 2">CECT 7639</strain>
    </source>
</reference>
<gene>
    <name evidence="1" type="ORF">TRL7639_00428</name>
</gene>
<dbReference type="RefSeq" id="WP_085794152.1">
    <property type="nucleotide sequence ID" value="NZ_FWFO01000001.1"/>
</dbReference>
<keyword evidence="2" id="KW-1185">Reference proteome</keyword>
<dbReference type="Proteomes" id="UP000193077">
    <property type="component" value="Unassembled WGS sequence"/>
</dbReference>
<dbReference type="SUPFAM" id="SSF53474">
    <property type="entry name" value="alpha/beta-Hydrolases"/>
    <property type="match status" value="1"/>
</dbReference>
<proteinExistence type="predicted"/>
<evidence type="ECO:0008006" key="3">
    <source>
        <dbReference type="Google" id="ProtNLM"/>
    </source>
</evidence>
<dbReference type="InterPro" id="IPR029058">
    <property type="entry name" value="AB_hydrolase_fold"/>
</dbReference>
<dbReference type="InterPro" id="IPR010297">
    <property type="entry name" value="DUF900_hydrolase"/>
</dbReference>
<organism evidence="1 2">
    <name type="scientific">Falsiruegeria litorea R37</name>
    <dbReference type="NCBI Taxonomy" id="1200284"/>
    <lineage>
        <taxon>Bacteria</taxon>
        <taxon>Pseudomonadati</taxon>
        <taxon>Pseudomonadota</taxon>
        <taxon>Alphaproteobacteria</taxon>
        <taxon>Rhodobacterales</taxon>
        <taxon>Roseobacteraceae</taxon>
        <taxon>Falsiruegeria</taxon>
    </lineage>
</organism>
<accession>A0A1Y5RPA0</accession>
<sequence length="316" mass="35084">MDYVFSVRSTSKGEFGNEPGASRFLEVPDAATDLNPSQKISKTAWINKILELAKSGTHDGLSDGEIVMYVHGFNHDTSTVLRRLRAVKAGLKENGFDGVVIAFDWPSADSPLNYLEDRQDAKQTAFRLVSEGIRSFAALQTPDCRINTHVVAHSMGCYVVREAFDDADDRPAIAAQSWSVSQIVFWGADVSAKSMEEGRSKTSSLYRHCARLTNYFNPFDNVLTVSNAKRIGVSRRAGRVGVRAPEPNKLVDLNCGNYWDRHGSAIPEPDNSPHNWYFSDAQVMRDLAYTLKGDIDRDKIPTRVPGDRGNLVLKVD</sequence>
<evidence type="ECO:0000313" key="2">
    <source>
        <dbReference type="Proteomes" id="UP000193077"/>
    </source>
</evidence>
<dbReference type="PANTHER" id="PTHR36513">
    <property type="entry name" value="ABC TRANSMEMBRANE TYPE-1 DOMAIN-CONTAINING PROTEIN"/>
    <property type="match status" value="1"/>
</dbReference>
<dbReference type="EMBL" id="FWFO01000001">
    <property type="protein sequence ID" value="SLN19363.1"/>
    <property type="molecule type" value="Genomic_DNA"/>
</dbReference>
<dbReference type="AlphaFoldDB" id="A0A1Y5RPA0"/>
<dbReference type="PANTHER" id="PTHR36513:SF1">
    <property type="entry name" value="TRANSMEMBRANE PROTEIN"/>
    <property type="match status" value="1"/>
</dbReference>
<dbReference type="Pfam" id="PF05990">
    <property type="entry name" value="DUF900"/>
    <property type="match status" value="1"/>
</dbReference>
<dbReference type="Gene3D" id="3.40.50.1820">
    <property type="entry name" value="alpha/beta hydrolase"/>
    <property type="match status" value="1"/>
</dbReference>